<evidence type="ECO:0000256" key="5">
    <source>
        <dbReference type="ARBA" id="ARBA00023136"/>
    </source>
</evidence>
<evidence type="ECO:0000256" key="6">
    <source>
        <dbReference type="RuleBase" id="RU361218"/>
    </source>
</evidence>
<dbReference type="Gene3D" id="1.10.1450.10">
    <property type="entry name" value="Tetraspanin"/>
    <property type="match status" value="1"/>
</dbReference>
<name>A0A914UXE7_9BILA</name>
<evidence type="ECO:0000256" key="4">
    <source>
        <dbReference type="ARBA" id="ARBA00022989"/>
    </source>
</evidence>
<evidence type="ECO:0000313" key="7">
    <source>
        <dbReference type="Proteomes" id="UP000887566"/>
    </source>
</evidence>
<keyword evidence="3 6" id="KW-0812">Transmembrane</keyword>
<feature type="transmembrane region" description="Helical" evidence="6">
    <location>
        <begin position="94"/>
        <end position="118"/>
    </location>
</feature>
<dbReference type="PRINTS" id="PR00259">
    <property type="entry name" value="TMFOUR"/>
</dbReference>
<dbReference type="InterPro" id="IPR018499">
    <property type="entry name" value="Tetraspanin/Peripherin"/>
</dbReference>
<feature type="transmembrane region" description="Helical" evidence="6">
    <location>
        <begin position="66"/>
        <end position="87"/>
    </location>
</feature>
<sequence>MATNNRRLRRDDGCCSVNFLKYIAFIFNFLFYLAGVAVLAMGVWTIGWKFDYTVLLPTQTYKITTYILIGTGLLVLLVGILGCLGVLRESRCSLLSFTFLLLIVFLLEAVAGVLAYVYSEQIGTELRNSLNGTIVNGYGVDPTVSSALKTLHLQKQCCGAENFEDWRASVWFASMNEEAHLKERGFPLLTPDFCCRTISEKCGKRDHPSNIYYDGCVTALEDEIRRQSIIIGAVALGLSLVQAKTDGQDLVASALGASLQTCIIIYIEFRQSHSIQMLH</sequence>
<feature type="transmembrane region" description="Helical" evidence="6">
    <location>
        <begin position="20"/>
        <end position="46"/>
    </location>
</feature>
<dbReference type="GO" id="GO:0005886">
    <property type="term" value="C:plasma membrane"/>
    <property type="evidence" value="ECO:0007669"/>
    <property type="project" value="TreeGrafter"/>
</dbReference>
<proteinExistence type="inferred from homology"/>
<dbReference type="PANTHER" id="PTHR19282:SF544">
    <property type="entry name" value="TETRASPANIN"/>
    <property type="match status" value="1"/>
</dbReference>
<dbReference type="WBParaSite" id="PSAMB.scaffold131size74641.g2765.t1">
    <property type="protein sequence ID" value="PSAMB.scaffold131size74641.g2765.t1"/>
    <property type="gene ID" value="PSAMB.scaffold131size74641.g2765"/>
</dbReference>
<dbReference type="Proteomes" id="UP000887566">
    <property type="component" value="Unplaced"/>
</dbReference>
<dbReference type="PIRSF" id="PIRSF002419">
    <property type="entry name" value="Tetraspanin"/>
    <property type="match status" value="1"/>
</dbReference>
<dbReference type="Pfam" id="PF00335">
    <property type="entry name" value="Tetraspanin"/>
    <property type="match status" value="1"/>
</dbReference>
<evidence type="ECO:0000313" key="8">
    <source>
        <dbReference type="WBParaSite" id="PSAMB.scaffold131size74641.g2765.t1"/>
    </source>
</evidence>
<keyword evidence="7" id="KW-1185">Reference proteome</keyword>
<reference evidence="8" key="1">
    <citation type="submission" date="2022-11" db="UniProtKB">
        <authorList>
            <consortium name="WormBaseParasite"/>
        </authorList>
    </citation>
    <scope>IDENTIFICATION</scope>
</reference>
<protein>
    <recommendedName>
        <fullName evidence="6">Tetraspanin</fullName>
    </recommendedName>
</protein>
<comment type="similarity">
    <text evidence="2 6">Belongs to the tetraspanin (TM4SF) family.</text>
</comment>
<comment type="caution">
    <text evidence="6">Lacks conserved residue(s) required for the propagation of feature annotation.</text>
</comment>
<dbReference type="SUPFAM" id="SSF48652">
    <property type="entry name" value="Tetraspanin"/>
    <property type="match status" value="1"/>
</dbReference>
<dbReference type="PANTHER" id="PTHR19282">
    <property type="entry name" value="TETRASPANIN"/>
    <property type="match status" value="1"/>
</dbReference>
<organism evidence="7 8">
    <name type="scientific">Plectus sambesii</name>
    <dbReference type="NCBI Taxonomy" id="2011161"/>
    <lineage>
        <taxon>Eukaryota</taxon>
        <taxon>Metazoa</taxon>
        <taxon>Ecdysozoa</taxon>
        <taxon>Nematoda</taxon>
        <taxon>Chromadorea</taxon>
        <taxon>Plectida</taxon>
        <taxon>Plectina</taxon>
        <taxon>Plectoidea</taxon>
        <taxon>Plectidae</taxon>
        <taxon>Plectus</taxon>
    </lineage>
</organism>
<keyword evidence="5 6" id="KW-0472">Membrane</keyword>
<keyword evidence="4 6" id="KW-1133">Transmembrane helix</keyword>
<dbReference type="AlphaFoldDB" id="A0A914UXE7"/>
<evidence type="ECO:0000256" key="2">
    <source>
        <dbReference type="ARBA" id="ARBA00006840"/>
    </source>
</evidence>
<comment type="subcellular location">
    <subcellularLocation>
        <location evidence="1 6">Membrane</location>
        <topology evidence="1 6">Multi-pass membrane protein</topology>
    </subcellularLocation>
</comment>
<evidence type="ECO:0000256" key="3">
    <source>
        <dbReference type="ARBA" id="ARBA00022692"/>
    </source>
</evidence>
<accession>A0A914UXE7</accession>
<evidence type="ECO:0000256" key="1">
    <source>
        <dbReference type="ARBA" id="ARBA00004141"/>
    </source>
</evidence>
<dbReference type="InterPro" id="IPR008952">
    <property type="entry name" value="Tetraspanin_EC2_sf"/>
</dbReference>
<dbReference type="InterPro" id="IPR000301">
    <property type="entry name" value="Tetraspanin_animals"/>
</dbReference>